<keyword evidence="4 5" id="KW-0472">Membrane</keyword>
<keyword evidence="3 5" id="KW-1133">Transmembrane helix</keyword>
<dbReference type="AlphaFoldDB" id="A0A137NR29"/>
<comment type="subcellular location">
    <subcellularLocation>
        <location evidence="1 5">Membrane</location>
        <topology evidence="1 5">Multi-pass membrane protein</topology>
    </subcellularLocation>
</comment>
<keyword evidence="5" id="KW-0406">Ion transport</keyword>
<keyword evidence="8" id="KW-1185">Reference proteome</keyword>
<dbReference type="EMBL" id="KQ964956">
    <property type="protein sequence ID" value="KXN65178.1"/>
    <property type="molecule type" value="Genomic_DNA"/>
</dbReference>
<dbReference type="GO" id="GO:0005886">
    <property type="term" value="C:plasma membrane"/>
    <property type="evidence" value="ECO:0007669"/>
    <property type="project" value="TreeGrafter"/>
</dbReference>
<keyword evidence="5" id="KW-0813">Transport</keyword>
<reference evidence="7 8" key="1">
    <citation type="journal article" date="2015" name="Genome Biol. Evol.">
        <title>Phylogenomic analyses indicate that early fungi evolved digesting cell walls of algal ancestors of land plants.</title>
        <authorList>
            <person name="Chang Y."/>
            <person name="Wang S."/>
            <person name="Sekimoto S."/>
            <person name="Aerts A.L."/>
            <person name="Choi C."/>
            <person name="Clum A."/>
            <person name="LaButti K.M."/>
            <person name="Lindquist E.A."/>
            <person name="Yee Ngan C."/>
            <person name="Ohm R.A."/>
            <person name="Salamov A.A."/>
            <person name="Grigoriev I.V."/>
            <person name="Spatafora J.W."/>
            <person name="Berbee M.L."/>
        </authorList>
    </citation>
    <scope>NUCLEOTIDE SEQUENCE [LARGE SCALE GENOMIC DNA]</scope>
    <source>
        <strain evidence="7 8">NRRL 28638</strain>
    </source>
</reference>
<accession>A0A137NR29</accession>
<protein>
    <recommendedName>
        <fullName evidence="5">Copper transport protein</fullName>
    </recommendedName>
</protein>
<dbReference type="OrthoDB" id="73901at2759"/>
<feature type="transmembrane region" description="Helical" evidence="5">
    <location>
        <begin position="91"/>
        <end position="117"/>
    </location>
</feature>
<evidence type="ECO:0000256" key="1">
    <source>
        <dbReference type="ARBA" id="ARBA00004141"/>
    </source>
</evidence>
<name>A0A137NR29_CONC2</name>
<dbReference type="Pfam" id="PF04145">
    <property type="entry name" value="Ctr"/>
    <property type="match status" value="1"/>
</dbReference>
<evidence type="ECO:0000256" key="2">
    <source>
        <dbReference type="ARBA" id="ARBA00022692"/>
    </source>
</evidence>
<dbReference type="InterPro" id="IPR007274">
    <property type="entry name" value="Cop_transporter"/>
</dbReference>
<dbReference type="GO" id="GO:0005375">
    <property type="term" value="F:copper ion transmembrane transporter activity"/>
    <property type="evidence" value="ECO:0007669"/>
    <property type="project" value="UniProtKB-UniRule"/>
</dbReference>
<feature type="region of interest" description="Disordered" evidence="6">
    <location>
        <begin position="126"/>
        <end position="148"/>
    </location>
</feature>
<evidence type="ECO:0000313" key="8">
    <source>
        <dbReference type="Proteomes" id="UP000070444"/>
    </source>
</evidence>
<organism evidence="7 8">
    <name type="scientific">Conidiobolus coronatus (strain ATCC 28846 / CBS 209.66 / NRRL 28638)</name>
    <name type="common">Delacroixia coronata</name>
    <dbReference type="NCBI Taxonomy" id="796925"/>
    <lineage>
        <taxon>Eukaryota</taxon>
        <taxon>Fungi</taxon>
        <taxon>Fungi incertae sedis</taxon>
        <taxon>Zoopagomycota</taxon>
        <taxon>Entomophthoromycotina</taxon>
        <taxon>Entomophthoromycetes</taxon>
        <taxon>Entomophthorales</taxon>
        <taxon>Ancylistaceae</taxon>
        <taxon>Conidiobolus</taxon>
    </lineage>
</organism>
<evidence type="ECO:0000256" key="6">
    <source>
        <dbReference type="SAM" id="MobiDB-lite"/>
    </source>
</evidence>
<gene>
    <name evidence="7" type="ORF">CONCODRAFT_80847</name>
</gene>
<comment type="similarity">
    <text evidence="5">Belongs to the copper transporter (Ctr) (TC 1.A.56) family. SLC31A subfamily.</text>
</comment>
<evidence type="ECO:0000256" key="5">
    <source>
        <dbReference type="RuleBase" id="RU367022"/>
    </source>
</evidence>
<keyword evidence="5" id="KW-0187">Copper transport</keyword>
<feature type="compositionally biased region" description="Polar residues" evidence="6">
    <location>
        <begin position="127"/>
        <end position="148"/>
    </location>
</feature>
<evidence type="ECO:0000313" key="7">
    <source>
        <dbReference type="EMBL" id="KXN65178.1"/>
    </source>
</evidence>
<dbReference type="PANTHER" id="PTHR12483">
    <property type="entry name" value="SOLUTE CARRIER FAMILY 31 COPPER TRANSPORTERS"/>
    <property type="match status" value="1"/>
</dbReference>
<sequence length="148" mass="16479">MFKEWVPKTVGSYAGAWILFFVITILLEALLTYRHNTELVWNQNAVAAHNSMLASEISSSTPLSQTPQTKAFPWWQRSILEAIFQFLESGLAYFVMLVTMIFNIGLFFAIVLGHAVLNGGTPILRGPNSQTHSPTPSEAESQPPRSCH</sequence>
<keyword evidence="2 5" id="KW-0812">Transmembrane</keyword>
<feature type="transmembrane region" description="Helical" evidence="5">
    <location>
        <begin position="12"/>
        <end position="33"/>
    </location>
</feature>
<keyword evidence="5" id="KW-0186">Copper</keyword>
<evidence type="ECO:0000256" key="4">
    <source>
        <dbReference type="ARBA" id="ARBA00023136"/>
    </source>
</evidence>
<dbReference type="Proteomes" id="UP000070444">
    <property type="component" value="Unassembled WGS sequence"/>
</dbReference>
<evidence type="ECO:0000256" key="3">
    <source>
        <dbReference type="ARBA" id="ARBA00022989"/>
    </source>
</evidence>
<dbReference type="PANTHER" id="PTHR12483:SF27">
    <property type="entry name" value="COPPER TRANSPORT PROTEIN CTR1"/>
    <property type="match status" value="1"/>
</dbReference>
<proteinExistence type="inferred from homology"/>